<dbReference type="InterPro" id="IPR013378">
    <property type="entry name" value="InlB-like_B-rpt"/>
</dbReference>
<dbReference type="InterPro" id="IPR038765">
    <property type="entry name" value="Papain-like_cys_pep_sf"/>
</dbReference>
<dbReference type="AlphaFoldDB" id="A0A2G3E295"/>
<evidence type="ECO:0000313" key="5">
    <source>
        <dbReference type="Proteomes" id="UP000224563"/>
    </source>
</evidence>
<dbReference type="EMBL" id="PDYG01000056">
    <property type="protein sequence ID" value="PHU37407.1"/>
    <property type="molecule type" value="Genomic_DNA"/>
</dbReference>
<protein>
    <recommendedName>
        <fullName evidence="3">Transglutaminase-like domain-containing protein</fullName>
    </recommendedName>
</protein>
<dbReference type="Pfam" id="PF09479">
    <property type="entry name" value="Flg_new"/>
    <property type="match status" value="2"/>
</dbReference>
<reference evidence="4 5" key="1">
    <citation type="submission" date="2017-10" db="EMBL/GenBank/DDBJ databases">
        <title>Resolving the taxonomy of Roseburia spp., Eubacterium rectale and Agathobacter spp. through phylogenomic analysis.</title>
        <authorList>
            <person name="Sheridan P.O."/>
            <person name="Walker A.W."/>
            <person name="Duncan S.H."/>
            <person name="Scott K.P."/>
            <person name="Toole P.W.O."/>
            <person name="Luis P."/>
            <person name="Flint H.J."/>
        </authorList>
    </citation>
    <scope>NUCLEOTIDE SEQUENCE [LARGE SCALE GENOMIC DNA]</scope>
    <source>
        <strain evidence="4 5">JK623</strain>
    </source>
</reference>
<evidence type="ECO:0000259" key="3">
    <source>
        <dbReference type="SMART" id="SM00460"/>
    </source>
</evidence>
<comment type="caution">
    <text evidence="4">The sequence shown here is derived from an EMBL/GenBank/DDBJ whole genome shotgun (WGS) entry which is preliminary data.</text>
</comment>
<dbReference type="InterPro" id="IPR002931">
    <property type="entry name" value="Transglutaminase-like"/>
</dbReference>
<accession>A0A2G3E295</accession>
<dbReference type="NCBIfam" id="TIGR02543">
    <property type="entry name" value="List_Bact_rpt"/>
    <property type="match status" value="2"/>
</dbReference>
<evidence type="ECO:0000256" key="1">
    <source>
        <dbReference type="ARBA" id="ARBA00004196"/>
    </source>
</evidence>
<dbReference type="SMART" id="SM00460">
    <property type="entry name" value="TGc"/>
    <property type="match status" value="1"/>
</dbReference>
<gene>
    <name evidence="4" type="ORF">CSX02_08045</name>
</gene>
<dbReference type="Pfam" id="PF01841">
    <property type="entry name" value="Transglut_core"/>
    <property type="match status" value="1"/>
</dbReference>
<name>A0A2G3E295_9FIRM</name>
<dbReference type="SUPFAM" id="SSF54001">
    <property type="entry name" value="Cysteine proteinases"/>
    <property type="match status" value="1"/>
</dbReference>
<keyword evidence="2" id="KW-0732">Signal</keyword>
<feature type="domain" description="Transglutaminase-like" evidence="3">
    <location>
        <begin position="245"/>
        <end position="305"/>
    </location>
</feature>
<dbReference type="Gene3D" id="3.10.620.30">
    <property type="match status" value="1"/>
</dbReference>
<dbReference type="InterPro" id="IPR042229">
    <property type="entry name" value="Listeria/Bacterioides_rpt_sf"/>
</dbReference>
<reference evidence="4 5" key="2">
    <citation type="submission" date="2017-10" db="EMBL/GenBank/DDBJ databases">
        <authorList>
            <person name="Banno H."/>
            <person name="Chua N.-H."/>
        </authorList>
    </citation>
    <scope>NUCLEOTIDE SEQUENCE [LARGE SCALE GENOMIC DNA]</scope>
    <source>
        <strain evidence="4 5">JK623</strain>
    </source>
</reference>
<feature type="signal peptide" evidence="2">
    <location>
        <begin position="1"/>
        <end position="26"/>
    </location>
</feature>
<sequence>MKRIMKKLLCGLLIATLAFPVVPAQAQEREPMVAHELHTGLATPTNLHLKAPKVTQAYKQESFEARYDQKTEQAYWKQFTTDYYYKKVLNSNQRALWRELDRVCMNLLLGKTAPIKTQDGSDVYYMTQRVDYYTINEAQAEQVVFLFGYANPQYFFLDTSIFSVDSGVAMLLVYDNFGTKAKLKAGKEKLRYFLNSWVHDIEKTVPNYSSSNVKQQFAVEMEIHDYLCDLVSYDYVDMNQSIYSIIASHKTVCAGYTKAMVAMLSYFDIVNCYAFCMPSDESEGGNHVWNEVYIGGKWYVVDATWDDDVSGLILRLFYNTTIDEIERICQDDIVSYESHTDDNYPSWLNTSHVPLAKTVQKKQYALRLPALQVKVAKNSKGNYYFAMKKPVINYDGPVDFSKMKMTYSVANTAFAKKATPTKTYNGSAVALKFGGHRYFQGMWESSYKEIQSSRIVFVEESTISKSKAADSSAIFIGFDACGGKMTQQGTVGATGYTFGPLPTPKRTGYTFVGWYTKKSKGTKVTSKTKITAKQPMMLYARWKGKVYTVKFHANGGKVSTKSKKYRNGGKYGKLPTPKRTGYKFTGWYTKKKGGSKITKASRIYNTKNITLYAHWKKVKK</sequence>
<comment type="subcellular location">
    <subcellularLocation>
        <location evidence="1">Cell envelope</location>
    </subcellularLocation>
</comment>
<dbReference type="Gene3D" id="2.60.40.4270">
    <property type="entry name" value="Listeria-Bacteroides repeat domain"/>
    <property type="match status" value="2"/>
</dbReference>
<dbReference type="GO" id="GO:0030313">
    <property type="term" value="C:cell envelope"/>
    <property type="evidence" value="ECO:0007669"/>
    <property type="project" value="UniProtKB-SubCell"/>
</dbReference>
<dbReference type="Proteomes" id="UP000224563">
    <property type="component" value="Unassembled WGS sequence"/>
</dbReference>
<organism evidence="4 5">
    <name type="scientific">Agathobacter ruminis</name>
    <dbReference type="NCBI Taxonomy" id="1712665"/>
    <lineage>
        <taxon>Bacteria</taxon>
        <taxon>Bacillati</taxon>
        <taxon>Bacillota</taxon>
        <taxon>Clostridia</taxon>
        <taxon>Lachnospirales</taxon>
        <taxon>Lachnospiraceae</taxon>
        <taxon>Agathobacter</taxon>
    </lineage>
</organism>
<evidence type="ECO:0000256" key="2">
    <source>
        <dbReference type="SAM" id="SignalP"/>
    </source>
</evidence>
<proteinExistence type="predicted"/>
<evidence type="ECO:0000313" key="4">
    <source>
        <dbReference type="EMBL" id="PHU37407.1"/>
    </source>
</evidence>
<keyword evidence="5" id="KW-1185">Reference proteome</keyword>
<feature type="chain" id="PRO_5013572504" description="Transglutaminase-like domain-containing protein" evidence="2">
    <location>
        <begin position="27"/>
        <end position="620"/>
    </location>
</feature>